<proteinExistence type="inferred from homology"/>
<keyword evidence="4 7" id="KW-0378">Hydrolase</keyword>
<accession>A0A8H6FJR7</accession>
<evidence type="ECO:0000256" key="3">
    <source>
        <dbReference type="ARBA" id="ARBA00022723"/>
    </source>
</evidence>
<keyword evidence="3 7" id="KW-0479">Metal-binding</keyword>
<dbReference type="GO" id="GO:0016791">
    <property type="term" value="F:phosphatase activity"/>
    <property type="evidence" value="ECO:0007669"/>
    <property type="project" value="TreeGrafter"/>
</dbReference>
<name>A0A8H6FJR7_9LECA</name>
<dbReference type="PANTHER" id="PTHR12260:SF6">
    <property type="entry name" value="DAMAGE-CONTROL PHOSPHATASE ARMT1"/>
    <property type="match status" value="1"/>
</dbReference>
<keyword evidence="10" id="KW-1185">Reference proteome</keyword>
<dbReference type="GO" id="GO:0005634">
    <property type="term" value="C:nucleus"/>
    <property type="evidence" value="ECO:0007669"/>
    <property type="project" value="TreeGrafter"/>
</dbReference>
<dbReference type="EMBL" id="JACCJB010000002">
    <property type="protein sequence ID" value="KAF6229854.1"/>
    <property type="molecule type" value="Genomic_DNA"/>
</dbReference>
<dbReference type="InterPro" id="IPR002791">
    <property type="entry name" value="ARMT1-like_metal-bd"/>
</dbReference>
<comment type="caution">
    <text evidence="9">The sequence shown here is derived from an EMBL/GenBank/DDBJ whole genome shotgun (WGS) entry which is preliminary data.</text>
</comment>
<evidence type="ECO:0000256" key="5">
    <source>
        <dbReference type="ARBA" id="ARBA00023211"/>
    </source>
</evidence>
<dbReference type="GeneID" id="59332600"/>
<comment type="function">
    <text evidence="7">Metal-dependent phosphatase that shows phosphatase activity against several substrates, including fructose-1-phosphate and fructose-6-phosphate. Its preference for fructose-1-phosphate, a strong glycating agent that causes DNA damage rather than a canonical yeast metabolite, suggests a damage-control function in hexose phosphate metabolism.</text>
</comment>
<reference evidence="9 10" key="1">
    <citation type="journal article" date="2020" name="Genomics">
        <title>Complete, high-quality genomes from long-read metagenomic sequencing of two wolf lichen thalli reveals enigmatic genome architecture.</title>
        <authorList>
            <person name="McKenzie S.K."/>
            <person name="Walston R.F."/>
            <person name="Allen J.L."/>
        </authorList>
    </citation>
    <scope>NUCLEOTIDE SEQUENCE [LARGE SCALE GENOMIC DNA]</scope>
    <source>
        <strain evidence="9">WasteWater1</strain>
    </source>
</reference>
<evidence type="ECO:0000256" key="7">
    <source>
        <dbReference type="RuleBase" id="RU367030"/>
    </source>
</evidence>
<dbReference type="Proteomes" id="UP000593566">
    <property type="component" value="Unassembled WGS sequence"/>
</dbReference>
<dbReference type="SUPFAM" id="SSF111321">
    <property type="entry name" value="AF1104-like"/>
    <property type="match status" value="1"/>
</dbReference>
<dbReference type="InterPro" id="IPR036075">
    <property type="entry name" value="ARMT-1-like_metal-bd_sf"/>
</dbReference>
<dbReference type="GO" id="GO:0006974">
    <property type="term" value="P:DNA damage response"/>
    <property type="evidence" value="ECO:0007669"/>
    <property type="project" value="TreeGrafter"/>
</dbReference>
<protein>
    <recommendedName>
        <fullName evidence="7">Sugar phosphate phosphatase</fullName>
        <ecNumber evidence="7">3.1.3.-</ecNumber>
    </recommendedName>
</protein>
<keyword evidence="5 7" id="KW-0464">Manganese</keyword>
<dbReference type="AlphaFoldDB" id="A0A8H6FJR7"/>
<dbReference type="PANTHER" id="PTHR12260">
    <property type="entry name" value="DAMAGE-CONTROL PHOSPHATASE ARMT1"/>
    <property type="match status" value="1"/>
</dbReference>
<comment type="similarity">
    <text evidence="2 7">Belongs to the damage-control phosphatase family. Sugar phosphate phosphatase III subfamily.</text>
</comment>
<dbReference type="EC" id="3.1.3.-" evidence="7"/>
<dbReference type="Pfam" id="PF01937">
    <property type="entry name" value="ARMT1-like_dom"/>
    <property type="match status" value="1"/>
</dbReference>
<dbReference type="Gene3D" id="3.40.50.10880">
    <property type="entry name" value="Uncharacterised protein PF01937, DUF89, domain 3"/>
    <property type="match status" value="1"/>
</dbReference>
<organism evidence="9 10">
    <name type="scientific">Letharia lupina</name>
    <dbReference type="NCBI Taxonomy" id="560253"/>
    <lineage>
        <taxon>Eukaryota</taxon>
        <taxon>Fungi</taxon>
        <taxon>Dikarya</taxon>
        <taxon>Ascomycota</taxon>
        <taxon>Pezizomycotina</taxon>
        <taxon>Lecanoromycetes</taxon>
        <taxon>OSLEUM clade</taxon>
        <taxon>Lecanoromycetidae</taxon>
        <taxon>Lecanorales</taxon>
        <taxon>Lecanorineae</taxon>
        <taxon>Parmeliaceae</taxon>
        <taxon>Letharia</taxon>
    </lineage>
</organism>
<evidence type="ECO:0000259" key="8">
    <source>
        <dbReference type="Pfam" id="PF01937"/>
    </source>
</evidence>
<evidence type="ECO:0000256" key="4">
    <source>
        <dbReference type="ARBA" id="ARBA00022801"/>
    </source>
</evidence>
<sequence>MSNQRPEELFVAHGGWLGWQAADPAADGSAPTELAALMITATSNSGDPESFAYSTARERWPKILSSAIDEIASTISGHNGLSKEDVEAGRAIQAKLTSLKTSMLGNAVLEPIPRDGRPDTEAYNEEFKTFKDLKWLAAPWLYTECYMYRLIHTYFTLSTPFWHSFDLFATSKRSSLIGSKKGTIELVKRFRAVLQTIAEKQAVDEETQKAIFEEMVQISLWGNATDLALLTSLSVEELNSRQGKAVRDSNKENIVVDDTEQVWSLLSRLRSLGSPRDMHIVLDNAGFELLTDLVLAGYLIESGYAKKIVLHGKRMPWFVSDVNPEDLKYLIEGFANGTIYEDIKSPDKEELQEAGKYWRGLIQSGKMEFRAELFWTTQHPFGRMPVVEPALFEDLADADLVVYKGDLNYRKLTYDGMWPHSTPFSEALGPLAKKHGGQGVRSLVLRTAKADVCVGLKPGQDANFEEGWTRHGKYAMVSYWDAKP</sequence>
<comment type="catalytic activity">
    <reaction evidence="1 7">
        <text>beta-D-fructose 1-phosphate + H2O = D-fructose + phosphate</text>
        <dbReference type="Rhea" id="RHEA:35603"/>
        <dbReference type="ChEBI" id="CHEBI:15377"/>
        <dbReference type="ChEBI" id="CHEBI:37721"/>
        <dbReference type="ChEBI" id="CHEBI:43474"/>
        <dbReference type="ChEBI" id="CHEBI:138881"/>
    </reaction>
</comment>
<feature type="domain" description="Damage-control phosphatase ARMT1-like metal-binding" evidence="8">
    <location>
        <begin position="55"/>
        <end position="462"/>
    </location>
</feature>
<comment type="domain">
    <text evidence="7">Subfamily III proteins have a conserved RTxK motif about 40-50 residues from the C-terminus; the threonine may be replaced by serine or cysteine.</text>
</comment>
<evidence type="ECO:0000313" key="10">
    <source>
        <dbReference type="Proteomes" id="UP000593566"/>
    </source>
</evidence>
<gene>
    <name evidence="9" type="ORF">HO133_004191</name>
</gene>
<dbReference type="GO" id="GO:0046872">
    <property type="term" value="F:metal ion binding"/>
    <property type="evidence" value="ECO:0007669"/>
    <property type="project" value="UniProtKB-UniRule"/>
</dbReference>
<evidence type="ECO:0000256" key="2">
    <source>
        <dbReference type="ARBA" id="ARBA00009519"/>
    </source>
</evidence>
<comment type="cofactor">
    <cofactor evidence="7">
        <name>Mn(2+)</name>
        <dbReference type="ChEBI" id="CHEBI:29035"/>
    </cofactor>
    <cofactor evidence="7">
        <name>Ni(2+)</name>
        <dbReference type="ChEBI" id="CHEBI:49786"/>
    </cofactor>
</comment>
<comment type="catalytic activity">
    <reaction evidence="6 7">
        <text>beta-D-fructose 6-phosphate = dihydroxyacetone + D-glyceraldehyde 3-phosphate</text>
        <dbReference type="Rhea" id="RHEA:28002"/>
        <dbReference type="ChEBI" id="CHEBI:16016"/>
        <dbReference type="ChEBI" id="CHEBI:57634"/>
        <dbReference type="ChEBI" id="CHEBI:59776"/>
    </reaction>
</comment>
<dbReference type="Gene3D" id="1.20.930.60">
    <property type="match status" value="1"/>
</dbReference>
<dbReference type="RefSeq" id="XP_037157111.1">
    <property type="nucleotide sequence ID" value="XM_037295110.1"/>
</dbReference>
<evidence type="ECO:0000256" key="1">
    <source>
        <dbReference type="ARBA" id="ARBA00001326"/>
    </source>
</evidence>
<evidence type="ECO:0000313" key="9">
    <source>
        <dbReference type="EMBL" id="KAF6229854.1"/>
    </source>
</evidence>
<dbReference type="InterPro" id="IPR039763">
    <property type="entry name" value="ARMT1"/>
</dbReference>
<evidence type="ECO:0000256" key="6">
    <source>
        <dbReference type="ARBA" id="ARBA00048809"/>
    </source>
</evidence>